<dbReference type="RefSeq" id="WP_232498602.1">
    <property type="nucleotide sequence ID" value="NZ_BAAANH010000001.1"/>
</dbReference>
<accession>A0ABP4WF13</accession>
<dbReference type="InterPro" id="IPR027417">
    <property type="entry name" value="P-loop_NTPase"/>
</dbReference>
<proteinExistence type="predicted"/>
<evidence type="ECO:0000313" key="2">
    <source>
        <dbReference type="EMBL" id="GAA1753265.1"/>
    </source>
</evidence>
<keyword evidence="2" id="KW-0547">Nucleotide-binding</keyword>
<comment type="caution">
    <text evidence="2">The sequence shown here is derived from an EMBL/GenBank/DDBJ whole genome shotgun (WGS) entry which is preliminary data.</text>
</comment>
<protein>
    <submittedName>
        <fullName evidence="2">ATP-binding protein</fullName>
    </submittedName>
</protein>
<keyword evidence="3" id="KW-1185">Reference proteome</keyword>
<keyword evidence="2" id="KW-0067">ATP-binding</keyword>
<dbReference type="InterPro" id="IPR038729">
    <property type="entry name" value="Rad50/SbcC_AAA"/>
</dbReference>
<evidence type="ECO:0000313" key="3">
    <source>
        <dbReference type="Proteomes" id="UP001500506"/>
    </source>
</evidence>
<name>A0ABP4WF13_9MICO</name>
<gene>
    <name evidence="2" type="ORF">GCM10009747_08790</name>
</gene>
<dbReference type="Proteomes" id="UP001500506">
    <property type="component" value="Unassembled WGS sequence"/>
</dbReference>
<dbReference type="GO" id="GO:0005524">
    <property type="term" value="F:ATP binding"/>
    <property type="evidence" value="ECO:0007669"/>
    <property type="project" value="UniProtKB-KW"/>
</dbReference>
<dbReference type="EMBL" id="BAAANH010000001">
    <property type="protein sequence ID" value="GAA1753265.1"/>
    <property type="molecule type" value="Genomic_DNA"/>
</dbReference>
<feature type="domain" description="Rad50/SbcC-type AAA" evidence="1">
    <location>
        <begin position="26"/>
        <end position="260"/>
    </location>
</feature>
<evidence type="ECO:0000259" key="1">
    <source>
        <dbReference type="Pfam" id="PF13476"/>
    </source>
</evidence>
<reference evidence="3" key="1">
    <citation type="journal article" date="2019" name="Int. J. Syst. Evol. Microbiol.">
        <title>The Global Catalogue of Microorganisms (GCM) 10K type strain sequencing project: providing services to taxonomists for standard genome sequencing and annotation.</title>
        <authorList>
            <consortium name="The Broad Institute Genomics Platform"/>
            <consortium name="The Broad Institute Genome Sequencing Center for Infectious Disease"/>
            <person name="Wu L."/>
            <person name="Ma J."/>
        </authorList>
    </citation>
    <scope>NUCLEOTIDE SEQUENCE [LARGE SCALE GENOMIC DNA]</scope>
    <source>
        <strain evidence="3">JCM 14319</strain>
    </source>
</reference>
<dbReference type="Pfam" id="PF13476">
    <property type="entry name" value="AAA_23"/>
    <property type="match status" value="1"/>
</dbReference>
<organism evidence="2 3">
    <name type="scientific">Agromyces humatus</name>
    <dbReference type="NCBI Taxonomy" id="279573"/>
    <lineage>
        <taxon>Bacteria</taxon>
        <taxon>Bacillati</taxon>
        <taxon>Actinomycetota</taxon>
        <taxon>Actinomycetes</taxon>
        <taxon>Micrococcales</taxon>
        <taxon>Microbacteriaceae</taxon>
        <taxon>Agromyces</taxon>
    </lineage>
</organism>
<dbReference type="Gene3D" id="3.40.50.300">
    <property type="entry name" value="P-loop containing nucleotide triphosphate hydrolases"/>
    <property type="match status" value="1"/>
</dbReference>
<sequence>MKLESNDRRVRLSFIVVDGQGVPAASIDFGPKLTVIHGASDTGKSHIFELLEYALGLRQKIEVPPEGDRYQYVLLGLETAVEGQITLVRDLSGGKIGLFPGHVRQLPTEPAPEYLKPNHTSNDPRSVSRLLLSELGLDEQYVRRNQNNVLRMLEFRDVFRLAAVDEQKIIAKRSPIEFGQHQDRPVESAIFRLLIQAEDDSGLVEIPKVAALKEAAQNKVAVLDQLISRLEVQLEGVPNREELLDQEARLNETISGATQSLEQVSARRDQVVAERSAIRRREHEATGRLGEISTLHARFSLLLAQYESDLSRLDLLRQAGGVFQPRDGSRCPFCGADSHHQSWNHGENSDTRNMQSAADAEATKIEILRADLLGALSEMIEERGVLADAASDLDRRADGLSEAIAVLDRRISAPAKDLHAAIGVQSDVRKKLDLMDQLEQLLALREQVANIERPKTDSKVPIRASDLLEFDSVAADVLRSWRFSESDVEVRYSTEDRDIEVGRRSRTGRGKGVRSILHALFNVALAEYCAIRNVPHPGFVILDSPVVSYRHPGEAAPTGEDETVLLSVVDAFYAYLQGNFAGQAIVFENKSPVSPLPPGAVEYFFRGKGQAGGREGFYPERPRAD</sequence>